<dbReference type="EMBL" id="KI658196">
    <property type="protein sequence ID" value="ETN83509.1"/>
    <property type="molecule type" value="Genomic_DNA"/>
</dbReference>
<keyword evidence="1" id="KW-0472">Membrane</keyword>
<dbReference type="InterPro" id="IPR019422">
    <property type="entry name" value="7TM_GPCR_serpentine_rcpt_Srh"/>
</dbReference>
<accession>W2TP91</accession>
<name>W2TP91_NECAM</name>
<dbReference type="AlphaFoldDB" id="W2TP91"/>
<protein>
    <recommendedName>
        <fullName evidence="4">G protein-coupled receptor</fullName>
    </recommendedName>
</protein>
<evidence type="ECO:0000256" key="1">
    <source>
        <dbReference type="SAM" id="Phobius"/>
    </source>
</evidence>
<feature type="transmembrane region" description="Helical" evidence="1">
    <location>
        <begin position="64"/>
        <end position="88"/>
    </location>
</feature>
<keyword evidence="1" id="KW-0812">Transmembrane</keyword>
<evidence type="ECO:0000313" key="2">
    <source>
        <dbReference type="EMBL" id="ETN83509.1"/>
    </source>
</evidence>
<dbReference type="Proteomes" id="UP000053676">
    <property type="component" value="Unassembled WGS sequence"/>
</dbReference>
<organism evidence="2 3">
    <name type="scientific">Necator americanus</name>
    <name type="common">Human hookworm</name>
    <dbReference type="NCBI Taxonomy" id="51031"/>
    <lineage>
        <taxon>Eukaryota</taxon>
        <taxon>Metazoa</taxon>
        <taxon>Ecdysozoa</taxon>
        <taxon>Nematoda</taxon>
        <taxon>Chromadorea</taxon>
        <taxon>Rhabditida</taxon>
        <taxon>Rhabditina</taxon>
        <taxon>Rhabditomorpha</taxon>
        <taxon>Strongyloidea</taxon>
        <taxon>Ancylostomatidae</taxon>
        <taxon>Bunostominae</taxon>
        <taxon>Necator</taxon>
    </lineage>
</organism>
<feature type="transmembrane region" description="Helical" evidence="1">
    <location>
        <begin position="109"/>
        <end position="134"/>
    </location>
</feature>
<evidence type="ECO:0008006" key="4">
    <source>
        <dbReference type="Google" id="ProtNLM"/>
    </source>
</evidence>
<reference evidence="3" key="1">
    <citation type="journal article" date="2014" name="Nat. Genet.">
        <title>Genome of the human hookworm Necator americanus.</title>
        <authorList>
            <person name="Tang Y.T."/>
            <person name="Gao X."/>
            <person name="Rosa B.A."/>
            <person name="Abubucker S."/>
            <person name="Hallsworth-Pepin K."/>
            <person name="Martin J."/>
            <person name="Tyagi R."/>
            <person name="Heizer E."/>
            <person name="Zhang X."/>
            <person name="Bhonagiri-Palsikar V."/>
            <person name="Minx P."/>
            <person name="Warren W.C."/>
            <person name="Wang Q."/>
            <person name="Zhan B."/>
            <person name="Hotez P.J."/>
            <person name="Sternberg P.W."/>
            <person name="Dougall A."/>
            <person name="Gaze S.T."/>
            <person name="Mulvenna J."/>
            <person name="Sotillo J."/>
            <person name="Ranganathan S."/>
            <person name="Rabelo E.M."/>
            <person name="Wilson R.K."/>
            <person name="Felgner P.L."/>
            <person name="Bethony J."/>
            <person name="Hawdon J.M."/>
            <person name="Gasser R.B."/>
            <person name="Loukas A."/>
            <person name="Mitreva M."/>
        </authorList>
    </citation>
    <scope>NUCLEOTIDE SEQUENCE [LARGE SCALE GENOMIC DNA]</scope>
</reference>
<dbReference type="KEGG" id="nai:NECAME_01816"/>
<proteinExistence type="predicted"/>
<keyword evidence="3" id="KW-1185">Reference proteome</keyword>
<keyword evidence="1" id="KW-1133">Transmembrane helix</keyword>
<dbReference type="Pfam" id="PF10318">
    <property type="entry name" value="7TM_GPCR_Srh"/>
    <property type="match status" value="1"/>
</dbReference>
<dbReference type="OrthoDB" id="5843072at2759"/>
<sequence>MIYCELDPKPEFYITSMRVLSAITLPVDLFANELRPQYLQNYSCIASIVDIPGLQYFAREELRTLFLIGTSEAFVVVISSFTLVYLTFRNLRNANLSKKTIEMQKRFQKSLMIQVTIPLLIVIIPGCSVMSVVWMGDFRSVGSFVLVIQSKD</sequence>
<evidence type="ECO:0000313" key="3">
    <source>
        <dbReference type="Proteomes" id="UP000053676"/>
    </source>
</evidence>
<gene>
    <name evidence="2" type="ORF">NECAME_01816</name>
</gene>